<dbReference type="OrthoDB" id="5083639at2759"/>
<evidence type="ECO:0000256" key="2">
    <source>
        <dbReference type="SAM" id="SignalP"/>
    </source>
</evidence>
<evidence type="ECO:0008006" key="5">
    <source>
        <dbReference type="Google" id="ProtNLM"/>
    </source>
</evidence>
<gene>
    <name evidence="3" type="ORF">FALBO_6854</name>
</gene>
<reference evidence="3 4" key="1">
    <citation type="submission" date="2020-01" db="EMBL/GenBank/DDBJ databases">
        <title>Identification and distribution of gene clusters putatively required for synthesis of sphingolipid metabolism inhibitors in phylogenetically diverse species of the filamentous fungus Fusarium.</title>
        <authorList>
            <person name="Kim H.-S."/>
            <person name="Busman M."/>
            <person name="Brown D.W."/>
            <person name="Divon H."/>
            <person name="Uhlig S."/>
            <person name="Proctor R.H."/>
        </authorList>
    </citation>
    <scope>NUCLEOTIDE SEQUENCE [LARGE SCALE GENOMIC DNA]</scope>
    <source>
        <strain evidence="3 4">NRRL 20459</strain>
    </source>
</reference>
<accession>A0A8H4P8G2</accession>
<sequence>MLFNTLLINALLAMTSVAALPNPDTKAANLAARGDDDSSGDDGYYGGDYDGDYDGYGDDEGHDDKLKARAPSCRGSGSFYRNGRCSCRMSSYIYDPSYGCHYDCHGSDSYWSNGSCRCRRKEFRWDDSSHRCRRG</sequence>
<evidence type="ECO:0000256" key="1">
    <source>
        <dbReference type="SAM" id="MobiDB-lite"/>
    </source>
</evidence>
<dbReference type="AlphaFoldDB" id="A0A8H4P8G2"/>
<evidence type="ECO:0000313" key="4">
    <source>
        <dbReference type="Proteomes" id="UP000554235"/>
    </source>
</evidence>
<proteinExistence type="predicted"/>
<organism evidence="3 4">
    <name type="scientific">Fusarium albosuccineum</name>
    <dbReference type="NCBI Taxonomy" id="1237068"/>
    <lineage>
        <taxon>Eukaryota</taxon>
        <taxon>Fungi</taxon>
        <taxon>Dikarya</taxon>
        <taxon>Ascomycota</taxon>
        <taxon>Pezizomycotina</taxon>
        <taxon>Sordariomycetes</taxon>
        <taxon>Hypocreomycetidae</taxon>
        <taxon>Hypocreales</taxon>
        <taxon>Nectriaceae</taxon>
        <taxon>Fusarium</taxon>
        <taxon>Fusarium decemcellulare species complex</taxon>
    </lineage>
</organism>
<feature type="signal peptide" evidence="2">
    <location>
        <begin position="1"/>
        <end position="19"/>
    </location>
</feature>
<dbReference type="EMBL" id="JAADYS010000901">
    <property type="protein sequence ID" value="KAF4466289.1"/>
    <property type="molecule type" value="Genomic_DNA"/>
</dbReference>
<name>A0A8H4P8G2_9HYPO</name>
<protein>
    <recommendedName>
        <fullName evidence="5">Antifungal protein</fullName>
    </recommendedName>
</protein>
<comment type="caution">
    <text evidence="3">The sequence shown here is derived from an EMBL/GenBank/DDBJ whole genome shotgun (WGS) entry which is preliminary data.</text>
</comment>
<dbReference type="Proteomes" id="UP000554235">
    <property type="component" value="Unassembled WGS sequence"/>
</dbReference>
<keyword evidence="4" id="KW-1185">Reference proteome</keyword>
<evidence type="ECO:0000313" key="3">
    <source>
        <dbReference type="EMBL" id="KAF4466289.1"/>
    </source>
</evidence>
<feature type="chain" id="PRO_5034401200" description="Antifungal protein" evidence="2">
    <location>
        <begin position="20"/>
        <end position="135"/>
    </location>
</feature>
<keyword evidence="2" id="KW-0732">Signal</keyword>
<feature type="region of interest" description="Disordered" evidence="1">
    <location>
        <begin position="30"/>
        <end position="52"/>
    </location>
</feature>